<evidence type="ECO:0000256" key="2">
    <source>
        <dbReference type="SAM" id="Phobius"/>
    </source>
</evidence>
<reference evidence="3" key="1">
    <citation type="submission" date="2023-06" db="EMBL/GenBank/DDBJ databases">
        <title>Genome-scale phylogeny and comparative genomics of the fungal order Sordariales.</title>
        <authorList>
            <consortium name="Lawrence Berkeley National Laboratory"/>
            <person name="Hensen N."/>
            <person name="Bonometti L."/>
            <person name="Westerberg I."/>
            <person name="Brannstrom I.O."/>
            <person name="Guillou S."/>
            <person name="Cros-Aarteil S."/>
            <person name="Calhoun S."/>
            <person name="Haridas S."/>
            <person name="Kuo A."/>
            <person name="Mondo S."/>
            <person name="Pangilinan J."/>
            <person name="Riley R."/>
            <person name="Labutti K."/>
            <person name="Andreopoulos B."/>
            <person name="Lipzen A."/>
            <person name="Chen C."/>
            <person name="Yanf M."/>
            <person name="Daum C."/>
            <person name="Ng V."/>
            <person name="Clum A."/>
            <person name="Steindorff A."/>
            <person name="Ohm R."/>
            <person name="Martin F."/>
            <person name="Silar P."/>
            <person name="Natvig D."/>
            <person name="Lalanne C."/>
            <person name="Gautier V."/>
            <person name="Ament-Velasquez S.L."/>
            <person name="Kruys A."/>
            <person name="Hutchinson M.I."/>
            <person name="Powell A.J."/>
            <person name="Barry K."/>
            <person name="Miller A.N."/>
            <person name="Grigoriev I.V."/>
            <person name="Debuchy R."/>
            <person name="Gladieux P."/>
            <person name="Thoren M.H."/>
            <person name="Johannesson H."/>
        </authorList>
    </citation>
    <scope>NUCLEOTIDE SEQUENCE</scope>
    <source>
        <strain evidence="3">SMH4607-1</strain>
    </source>
</reference>
<evidence type="ECO:0000313" key="4">
    <source>
        <dbReference type="Proteomes" id="UP001172102"/>
    </source>
</evidence>
<feature type="transmembrane region" description="Helical" evidence="2">
    <location>
        <begin position="175"/>
        <end position="196"/>
    </location>
</feature>
<feature type="region of interest" description="Disordered" evidence="1">
    <location>
        <begin position="225"/>
        <end position="247"/>
    </location>
</feature>
<comment type="caution">
    <text evidence="3">The sequence shown here is derived from an EMBL/GenBank/DDBJ whole genome shotgun (WGS) entry which is preliminary data.</text>
</comment>
<evidence type="ECO:0000313" key="3">
    <source>
        <dbReference type="EMBL" id="KAK0714710.1"/>
    </source>
</evidence>
<keyword evidence="4" id="KW-1185">Reference proteome</keyword>
<sequence length="265" mass="28821">MDGETSRDWDLIAVAENLLDHVCHSRKTRSATLATRRHGRPFAVYYKIDPHILSGADISDHVYYSRTAYPWYEPVVAPTQLSLWIATFVLCAAVQPTGRILGRDFEAPWVMRCFPIMYAADAVACLGSWARLAVFSGQGVVGAATQVLRDRNTGSESDEWPLALEKMKAAAPARWAVFVAGVLPCFLKLCVAGGLFHAQVLGCMYVGGWLIFEALVLAAATDATETSDDEPDASTSEDSADATPPRWPMACGWMGTAMRAPCRSG</sequence>
<accession>A0AA40DTA3</accession>
<keyword evidence="2" id="KW-0812">Transmembrane</keyword>
<dbReference type="AlphaFoldDB" id="A0AA40DTA3"/>
<proteinExistence type="predicted"/>
<dbReference type="Proteomes" id="UP001172102">
    <property type="component" value="Unassembled WGS sequence"/>
</dbReference>
<gene>
    <name evidence="3" type="ORF">B0H67DRAFT_220456</name>
</gene>
<dbReference type="EMBL" id="JAUKUA010000004">
    <property type="protein sequence ID" value="KAK0714710.1"/>
    <property type="molecule type" value="Genomic_DNA"/>
</dbReference>
<name>A0AA40DTA3_9PEZI</name>
<evidence type="ECO:0000256" key="1">
    <source>
        <dbReference type="SAM" id="MobiDB-lite"/>
    </source>
</evidence>
<organism evidence="3 4">
    <name type="scientific">Lasiosphaeris hirsuta</name>
    <dbReference type="NCBI Taxonomy" id="260670"/>
    <lineage>
        <taxon>Eukaryota</taxon>
        <taxon>Fungi</taxon>
        <taxon>Dikarya</taxon>
        <taxon>Ascomycota</taxon>
        <taxon>Pezizomycotina</taxon>
        <taxon>Sordariomycetes</taxon>
        <taxon>Sordariomycetidae</taxon>
        <taxon>Sordariales</taxon>
        <taxon>Lasiosphaeriaceae</taxon>
        <taxon>Lasiosphaeris</taxon>
    </lineage>
</organism>
<keyword evidence="2" id="KW-0472">Membrane</keyword>
<protein>
    <submittedName>
        <fullName evidence="3">Uncharacterized protein</fullName>
    </submittedName>
</protein>
<keyword evidence="2" id="KW-1133">Transmembrane helix</keyword>